<gene>
    <name evidence="5" type="ORF">CARN1_2153</name>
</gene>
<dbReference type="InterPro" id="IPR036388">
    <property type="entry name" value="WH-like_DNA-bd_sf"/>
</dbReference>
<dbReference type="PANTHER" id="PTHR44688:SF16">
    <property type="entry name" value="DNA-BINDING TRANSCRIPTIONAL ACTIVATOR DEVR_DOSR"/>
    <property type="match status" value="1"/>
</dbReference>
<dbReference type="GO" id="GO:0006355">
    <property type="term" value="P:regulation of DNA-templated transcription"/>
    <property type="evidence" value="ECO:0007669"/>
    <property type="project" value="InterPro"/>
</dbReference>
<protein>
    <submittedName>
        <fullName evidence="5">Transcriptional regulator (Modular protein)</fullName>
    </submittedName>
</protein>
<dbReference type="SUPFAM" id="SSF52540">
    <property type="entry name" value="P-loop containing nucleoside triphosphate hydrolases"/>
    <property type="match status" value="1"/>
</dbReference>
<dbReference type="EMBL" id="CABL01000001">
    <property type="protein sequence ID" value="CBH74266.1"/>
    <property type="molecule type" value="Genomic_DNA"/>
</dbReference>
<dbReference type="PROSITE" id="PS00622">
    <property type="entry name" value="HTH_LUXR_1"/>
    <property type="match status" value="1"/>
</dbReference>
<dbReference type="Gene3D" id="1.10.10.10">
    <property type="entry name" value="Winged helix-like DNA-binding domain superfamily/Winged helix DNA-binding domain"/>
    <property type="match status" value="1"/>
</dbReference>
<organism evidence="5">
    <name type="scientific">mine drainage metagenome</name>
    <dbReference type="NCBI Taxonomy" id="410659"/>
    <lineage>
        <taxon>unclassified sequences</taxon>
        <taxon>metagenomes</taxon>
        <taxon>ecological metagenomes</taxon>
    </lineage>
</organism>
<reference evidence="5" key="1">
    <citation type="submission" date="2009-10" db="EMBL/GenBank/DDBJ databases">
        <title>Diversity of trophic interactions inside an arsenic-rich microbial ecosystem.</title>
        <authorList>
            <person name="Bertin P.N."/>
            <person name="Heinrich-Salmeron A."/>
            <person name="Pelletier E."/>
            <person name="Goulhen-Chollet F."/>
            <person name="Arsene-Ploetze F."/>
            <person name="Gallien S."/>
            <person name="Calteau A."/>
            <person name="Vallenet D."/>
            <person name="Casiot C."/>
            <person name="Chane-Woon-Ming B."/>
            <person name="Giloteaux L."/>
            <person name="Barakat M."/>
            <person name="Bonnefoy V."/>
            <person name="Bruneel O."/>
            <person name="Chandler M."/>
            <person name="Cleiss J."/>
            <person name="Duran R."/>
            <person name="Elbaz-Poulichet F."/>
            <person name="Fonknechten N."/>
            <person name="Lauga B."/>
            <person name="Mornico D."/>
            <person name="Ortet P."/>
            <person name="Schaeffer C."/>
            <person name="Siguier P."/>
            <person name="Alexander Thil Smith A."/>
            <person name="Van Dorsselaer A."/>
            <person name="Weissenbach J."/>
            <person name="Medigue C."/>
            <person name="Le Paslier D."/>
        </authorList>
    </citation>
    <scope>NUCLEOTIDE SEQUENCE</scope>
</reference>
<keyword evidence="1" id="KW-0805">Transcription regulation</keyword>
<dbReference type="InterPro" id="IPR016032">
    <property type="entry name" value="Sig_transdc_resp-reg_C-effctor"/>
</dbReference>
<dbReference type="PANTHER" id="PTHR44688">
    <property type="entry name" value="DNA-BINDING TRANSCRIPTIONAL ACTIVATOR DEVR_DOSR"/>
    <property type="match status" value="1"/>
</dbReference>
<dbReference type="PRINTS" id="PR00038">
    <property type="entry name" value="HTHLUXR"/>
</dbReference>
<evidence type="ECO:0000256" key="1">
    <source>
        <dbReference type="ARBA" id="ARBA00023015"/>
    </source>
</evidence>
<proteinExistence type="predicted"/>
<dbReference type="InterPro" id="IPR027417">
    <property type="entry name" value="P-loop_NTPase"/>
</dbReference>
<sequence>MSTLIGRTKELERAHRLLQSTLSAPVARTLRITGIPGIGKSTFAAAMTEKARTNGWLAALASAYRVQARLPFIVARRIGLAIVATLGDESGRYTAGLPNDFKAENDLARAEESLYRLIEGVLLDWPTLIAVDDIQWCDPESLALLERLIERFADRPLAFVSVERQNEPGWDGFGQSDEAIVLEAFSSSDAERLARSLIPNASDNVIARIAEVSAGRAIDIVAIAESVEAAGAGEIGSVASGIRAVVARDLAQLPLAQREFLQILALIEEPITPELLHRLWDEERLLPMLEASAERYLTTGTNGFLFRHSALAQAIRETIPIEIPYRRRIISAVTKQATLAIPDLEQIIAQIRACGDTTLELDYLERLAGAASAANEPLLLVRALERRIELTPFNANDSLPLYTQLSMAYNSLNREREAIRVCSSGLNLATLSHTQKTIGPLIGSYLMAAWLAEDRDTFDYLCLLSDSTRIEKHDKAQIISARMYAAMDAFDETMFLHLKTELLDCDGEFTLAQVRAAASEAFFAARKGNQSEAMAHFARARQITRTFPKMVQAIPDNMEMIAAFFQGREYELPVGFADAASQPFYFYLRAITAMKAVANGHFADAIECVVDSLVFDSGSYARNVLLGIAASAAVLGGVDLPKSLLDPLSAAAAQFMHSSPPPHSLLPLATAYAALQSRRDASLSRALVTKAAALWTSSTPPSGVFAIPALLARCATSLGDRDLLLRIAHGDLKADRFPWSLAHHQLATQFAALACGNSVPKAELDANAAAFTAIGAPFFATVHASHVMPKKEKGNGSRLSRREREIVELISAGRTNREIAITLSLSERTVEGHIANAFNRVGASSRSQLVAWYLRSLNPVA</sequence>
<dbReference type="Pfam" id="PF13191">
    <property type="entry name" value="AAA_16"/>
    <property type="match status" value="1"/>
</dbReference>
<name>E6PCT2_9ZZZZ</name>
<dbReference type="SMART" id="SM00421">
    <property type="entry name" value="HTH_LUXR"/>
    <property type="match status" value="1"/>
</dbReference>
<dbReference type="InterPro" id="IPR000792">
    <property type="entry name" value="Tscrpt_reg_LuxR_C"/>
</dbReference>
<dbReference type="PROSITE" id="PS50043">
    <property type="entry name" value="HTH_LUXR_2"/>
    <property type="match status" value="1"/>
</dbReference>
<dbReference type="Pfam" id="PF00196">
    <property type="entry name" value="GerE"/>
    <property type="match status" value="1"/>
</dbReference>
<dbReference type="InterPro" id="IPR041664">
    <property type="entry name" value="AAA_16"/>
</dbReference>
<evidence type="ECO:0000259" key="4">
    <source>
        <dbReference type="PROSITE" id="PS50043"/>
    </source>
</evidence>
<comment type="caution">
    <text evidence="5">The sequence shown here is derived from an EMBL/GenBank/DDBJ whole genome shotgun (WGS) entry which is preliminary data.</text>
</comment>
<dbReference type="AlphaFoldDB" id="E6PCT2"/>
<keyword evidence="3" id="KW-0804">Transcription</keyword>
<dbReference type="GO" id="GO:0003677">
    <property type="term" value="F:DNA binding"/>
    <property type="evidence" value="ECO:0007669"/>
    <property type="project" value="UniProtKB-KW"/>
</dbReference>
<evidence type="ECO:0000256" key="2">
    <source>
        <dbReference type="ARBA" id="ARBA00023125"/>
    </source>
</evidence>
<dbReference type="CDD" id="cd06170">
    <property type="entry name" value="LuxR_C_like"/>
    <property type="match status" value="1"/>
</dbReference>
<dbReference type="SUPFAM" id="SSF46894">
    <property type="entry name" value="C-terminal effector domain of the bipartite response regulators"/>
    <property type="match status" value="1"/>
</dbReference>
<feature type="domain" description="HTH luxR-type" evidence="4">
    <location>
        <begin position="792"/>
        <end position="857"/>
    </location>
</feature>
<accession>E6PCT2</accession>
<evidence type="ECO:0000313" key="5">
    <source>
        <dbReference type="EMBL" id="CBH74266.1"/>
    </source>
</evidence>
<evidence type="ECO:0000256" key="3">
    <source>
        <dbReference type="ARBA" id="ARBA00023163"/>
    </source>
</evidence>
<keyword evidence="2" id="KW-0238">DNA-binding</keyword>